<protein>
    <submittedName>
        <fullName evidence="2">Uncharacterized protein</fullName>
    </submittedName>
</protein>
<comment type="caution">
    <text evidence="2">The sequence shown here is derived from an EMBL/GenBank/DDBJ whole genome shotgun (WGS) entry which is preliminary data.</text>
</comment>
<gene>
    <name evidence="2" type="ORF">P7K49_014515</name>
</gene>
<dbReference type="EMBL" id="JASSZA010000006">
    <property type="protein sequence ID" value="KAK2109350.1"/>
    <property type="molecule type" value="Genomic_DNA"/>
</dbReference>
<proteinExistence type="predicted"/>
<sequence length="78" mass="7942">GFGAGGPGLAGGRLLVFRPCSARTTAGSGRSEPSGALPPLPGSTRCWERGPDSVWPALSEVDQQALASETFMRPCAAL</sequence>
<dbReference type="Proteomes" id="UP001266305">
    <property type="component" value="Unassembled WGS sequence"/>
</dbReference>
<evidence type="ECO:0000313" key="3">
    <source>
        <dbReference type="Proteomes" id="UP001266305"/>
    </source>
</evidence>
<reference evidence="2 3" key="1">
    <citation type="submission" date="2023-05" db="EMBL/GenBank/DDBJ databases">
        <title>B98-5 Cell Line De Novo Hybrid Assembly: An Optical Mapping Approach.</title>
        <authorList>
            <person name="Kananen K."/>
            <person name="Auerbach J.A."/>
            <person name="Kautto E."/>
            <person name="Blachly J.S."/>
        </authorList>
    </citation>
    <scope>NUCLEOTIDE SEQUENCE [LARGE SCALE GENOMIC DNA]</scope>
    <source>
        <strain evidence="2">B95-8</strain>
        <tissue evidence="2">Cell line</tissue>
    </source>
</reference>
<feature type="non-terminal residue" evidence="2">
    <location>
        <position position="78"/>
    </location>
</feature>
<evidence type="ECO:0000256" key="1">
    <source>
        <dbReference type="SAM" id="MobiDB-lite"/>
    </source>
</evidence>
<accession>A0ABQ9VJS7</accession>
<feature type="non-terminal residue" evidence="2">
    <location>
        <position position="1"/>
    </location>
</feature>
<evidence type="ECO:0000313" key="2">
    <source>
        <dbReference type="EMBL" id="KAK2109350.1"/>
    </source>
</evidence>
<feature type="region of interest" description="Disordered" evidence="1">
    <location>
        <begin position="23"/>
        <end position="45"/>
    </location>
</feature>
<keyword evidence="3" id="KW-1185">Reference proteome</keyword>
<name>A0ABQ9VJS7_SAGOE</name>
<organism evidence="2 3">
    <name type="scientific">Saguinus oedipus</name>
    <name type="common">Cotton-top tamarin</name>
    <name type="synonym">Oedipomidas oedipus</name>
    <dbReference type="NCBI Taxonomy" id="9490"/>
    <lineage>
        <taxon>Eukaryota</taxon>
        <taxon>Metazoa</taxon>
        <taxon>Chordata</taxon>
        <taxon>Craniata</taxon>
        <taxon>Vertebrata</taxon>
        <taxon>Euteleostomi</taxon>
        <taxon>Mammalia</taxon>
        <taxon>Eutheria</taxon>
        <taxon>Euarchontoglires</taxon>
        <taxon>Primates</taxon>
        <taxon>Haplorrhini</taxon>
        <taxon>Platyrrhini</taxon>
        <taxon>Cebidae</taxon>
        <taxon>Callitrichinae</taxon>
        <taxon>Saguinus</taxon>
    </lineage>
</organism>